<protein>
    <recommendedName>
        <fullName evidence="3">CCHC-type domain-containing protein</fullName>
    </recommendedName>
</protein>
<sequence length="66" mass="7579">MALLSRQFAKYLKQKQKKKKNERSAKVDSSSKNVQCFECKSFGHVRSECANLLKQKKKALTSIKSD</sequence>
<evidence type="ECO:0000313" key="2">
    <source>
        <dbReference type="Proteomes" id="UP000489600"/>
    </source>
</evidence>
<accession>A0A565B0S5</accession>
<proteinExistence type="predicted"/>
<gene>
    <name evidence="1" type="ORF">ANE_LOCUS5388</name>
</gene>
<dbReference type="GO" id="GO:0003676">
    <property type="term" value="F:nucleic acid binding"/>
    <property type="evidence" value="ECO:0007669"/>
    <property type="project" value="InterPro"/>
</dbReference>
<name>A0A565B0S5_9BRAS</name>
<dbReference type="Gene3D" id="4.10.60.10">
    <property type="entry name" value="Zinc finger, CCHC-type"/>
    <property type="match status" value="1"/>
</dbReference>
<evidence type="ECO:0000313" key="1">
    <source>
        <dbReference type="EMBL" id="VVA94943.1"/>
    </source>
</evidence>
<dbReference type="OrthoDB" id="1107037at2759"/>
<reference evidence="1" key="1">
    <citation type="submission" date="2019-07" db="EMBL/GenBank/DDBJ databases">
        <authorList>
            <person name="Dittberner H."/>
        </authorList>
    </citation>
    <scope>NUCLEOTIDE SEQUENCE [LARGE SCALE GENOMIC DNA]</scope>
</reference>
<dbReference type="AlphaFoldDB" id="A0A565B0S5"/>
<dbReference type="Proteomes" id="UP000489600">
    <property type="component" value="Unassembled WGS sequence"/>
</dbReference>
<dbReference type="GO" id="GO:0008270">
    <property type="term" value="F:zinc ion binding"/>
    <property type="evidence" value="ECO:0007669"/>
    <property type="project" value="InterPro"/>
</dbReference>
<dbReference type="SUPFAM" id="SSF57756">
    <property type="entry name" value="Retrovirus zinc finger-like domains"/>
    <property type="match status" value="1"/>
</dbReference>
<organism evidence="1 2">
    <name type="scientific">Arabis nemorensis</name>
    <dbReference type="NCBI Taxonomy" id="586526"/>
    <lineage>
        <taxon>Eukaryota</taxon>
        <taxon>Viridiplantae</taxon>
        <taxon>Streptophyta</taxon>
        <taxon>Embryophyta</taxon>
        <taxon>Tracheophyta</taxon>
        <taxon>Spermatophyta</taxon>
        <taxon>Magnoliopsida</taxon>
        <taxon>eudicotyledons</taxon>
        <taxon>Gunneridae</taxon>
        <taxon>Pentapetalae</taxon>
        <taxon>rosids</taxon>
        <taxon>malvids</taxon>
        <taxon>Brassicales</taxon>
        <taxon>Brassicaceae</taxon>
        <taxon>Arabideae</taxon>
        <taxon>Arabis</taxon>
    </lineage>
</organism>
<evidence type="ECO:0008006" key="3">
    <source>
        <dbReference type="Google" id="ProtNLM"/>
    </source>
</evidence>
<dbReference type="InterPro" id="IPR036875">
    <property type="entry name" value="Znf_CCHC_sf"/>
</dbReference>
<comment type="caution">
    <text evidence="1">The sequence shown here is derived from an EMBL/GenBank/DDBJ whole genome shotgun (WGS) entry which is preliminary data.</text>
</comment>
<keyword evidence="2" id="KW-1185">Reference proteome</keyword>
<dbReference type="EMBL" id="CABITT030000002">
    <property type="protein sequence ID" value="VVA94943.1"/>
    <property type="molecule type" value="Genomic_DNA"/>
</dbReference>